<proteinExistence type="predicted"/>
<keyword evidence="1" id="KW-0547">Nucleotide-binding</keyword>
<dbReference type="Pfam" id="PF08706">
    <property type="entry name" value="D5_N"/>
    <property type="match status" value="1"/>
</dbReference>
<evidence type="ECO:0000256" key="1">
    <source>
        <dbReference type="ARBA" id="ARBA00022741"/>
    </source>
</evidence>
<dbReference type="InterPro" id="IPR004968">
    <property type="entry name" value="DNA_primase/NTPase_C"/>
</dbReference>
<evidence type="ECO:0000313" key="6">
    <source>
        <dbReference type="EMBL" id="MCY1714022.1"/>
    </source>
</evidence>
<dbReference type="Gene3D" id="3.30.70.1790">
    <property type="entry name" value="RepB DNA-primase, N-terminal domain"/>
    <property type="match status" value="1"/>
</dbReference>
<dbReference type="Pfam" id="PF03288">
    <property type="entry name" value="Pox_D5"/>
    <property type="match status" value="1"/>
</dbReference>
<dbReference type="InterPro" id="IPR027417">
    <property type="entry name" value="P-loop_NTPase"/>
</dbReference>
<gene>
    <name evidence="6" type="ORF">OUY18_07120</name>
</gene>
<evidence type="ECO:0000256" key="3">
    <source>
        <dbReference type="ARBA" id="ARBA00022806"/>
    </source>
</evidence>
<sequence length="836" mass="95985">MSEYSLRGVNIPPEEFLRPFFDPKEKVCLRVFSDKSDSAFSGQKLETVLEDFDDLADSLKAHNDQGRGIYFVINYGGHEDSDITRVNAQFMECDNIPLEEQLEKIRAFPLEPSLIVKTRKSLHCYWLMKNAKVERFRSIQKRLIAYFGADPACVNESRVFRLPGYFHCKEEPVLVECVKFNPELRYTQRQLEAVLPELPDESPAQSTPSPVRERGTQKGLVLVGRRCAFIQHCKRNAKTLPEPDWYAMISNLAVFEGGEAVIHKLSKPYPKYDFKVTQAKIDHFHKSGTKPMTCRKIAEHGFVCPKMENASCTCKSPAGLAFRPMKLTELKRILAGLKLSHDPSTDLRTAQRFINDYLYNADAGLAEIFLKYDVRQHFGFKLDDIKPLTALYRDLYRRFSETREAQRERSGKELPDWYEQSAKGGLRFLPGILANHLAERFHAFYTAEQYYFYNGGVYTSQGDKDAKAAVRTYLIPRDATMNQINDAEGQWQLIIRKPIREINPNPYIINTQNGLYNVLDDTFRPHDPQYYSTVQIKAKYDPEAECPRFMAFLRGILEEPEIELLREIFGYFLVPITKAQKSFMLVGLANVGKSTILQVVQDILLGAENVSNIPLQHLSERFQPAELFGKLANIYADLSNKSIDDAGMFKAVTGEDYITGERKHKDPFSFKPYARFLYSCNDIPRNYGDRSEAFYRRLIIIRFSKPVPPEKRDFQLKEKLAEERDGILAWSIAGLKRLIAQNYQFGETERTLAELKQYKIENNSVLAYVEDCCTVAAGAACFRQELYDSYKDYCEDGNLKAVSQRRFNSEVAGLPGVATADEPVTRRRIFRGIKLL</sequence>
<dbReference type="Pfam" id="PF16793">
    <property type="entry name" value="RepB_primase"/>
    <property type="match status" value="1"/>
</dbReference>
<dbReference type="InterPro" id="IPR014818">
    <property type="entry name" value="Phage/plasmid_primase_P4_C"/>
</dbReference>
<dbReference type="Pfam" id="PF19263">
    <property type="entry name" value="DUF5906"/>
    <property type="match status" value="1"/>
</dbReference>
<dbReference type="InterPro" id="IPR045455">
    <property type="entry name" value="NrS-1_pol-like_helicase"/>
</dbReference>
<dbReference type="InterPro" id="IPR051620">
    <property type="entry name" value="ORF904-like_C"/>
</dbReference>
<dbReference type="NCBIfam" id="TIGR01613">
    <property type="entry name" value="primase_Cterm"/>
    <property type="match status" value="1"/>
</dbReference>
<evidence type="ECO:0000256" key="4">
    <source>
        <dbReference type="ARBA" id="ARBA00022840"/>
    </source>
</evidence>
<evidence type="ECO:0000256" key="2">
    <source>
        <dbReference type="ARBA" id="ARBA00022801"/>
    </source>
</evidence>
<keyword evidence="3" id="KW-0347">Helicase</keyword>
<organism evidence="6 7">
    <name type="scientific">Caproiciproducens galactitolivorans</name>
    <dbReference type="NCBI Taxonomy" id="642589"/>
    <lineage>
        <taxon>Bacteria</taxon>
        <taxon>Bacillati</taxon>
        <taxon>Bacillota</taxon>
        <taxon>Clostridia</taxon>
        <taxon>Eubacteriales</taxon>
        <taxon>Acutalibacteraceae</taxon>
        <taxon>Caproiciproducens</taxon>
    </lineage>
</organism>
<accession>A0ABT4BSY5</accession>
<reference evidence="6 7" key="1">
    <citation type="submission" date="2022-11" db="EMBL/GenBank/DDBJ databases">
        <authorList>
            <person name="Caiyu Z."/>
        </authorList>
    </citation>
    <scope>NUCLEOTIDE SEQUENCE [LARGE SCALE GENOMIC DNA]</scope>
    <source>
        <strain evidence="6 7">YR-4</strain>
    </source>
</reference>
<dbReference type="PROSITE" id="PS51206">
    <property type="entry name" value="SF3_HELICASE_1"/>
    <property type="match status" value="1"/>
</dbReference>
<dbReference type="SUPFAM" id="SSF52540">
    <property type="entry name" value="P-loop containing nucleoside triphosphate hydrolases"/>
    <property type="match status" value="1"/>
</dbReference>
<dbReference type="Proteomes" id="UP001082703">
    <property type="component" value="Unassembled WGS sequence"/>
</dbReference>
<comment type="caution">
    <text evidence="6">The sequence shown here is derived from an EMBL/GenBank/DDBJ whole genome shotgun (WGS) entry which is preliminary data.</text>
</comment>
<dbReference type="EMBL" id="JAPOHA010000006">
    <property type="protein sequence ID" value="MCY1714022.1"/>
    <property type="molecule type" value="Genomic_DNA"/>
</dbReference>
<dbReference type="PANTHER" id="PTHR35372:SF2">
    <property type="entry name" value="SF3 HELICASE DOMAIN-CONTAINING PROTEIN"/>
    <property type="match status" value="1"/>
</dbReference>
<dbReference type="InterPro" id="IPR006500">
    <property type="entry name" value="Helicase_put_C_phage/plasmid"/>
</dbReference>
<name>A0ABT4BSY5_9FIRM</name>
<dbReference type="PANTHER" id="PTHR35372">
    <property type="entry name" value="ATP BINDING PROTEIN-RELATED"/>
    <property type="match status" value="1"/>
</dbReference>
<dbReference type="SMART" id="SM00885">
    <property type="entry name" value="D5_N"/>
    <property type="match status" value="1"/>
</dbReference>
<evidence type="ECO:0000313" key="7">
    <source>
        <dbReference type="Proteomes" id="UP001082703"/>
    </source>
</evidence>
<keyword evidence="2" id="KW-0378">Hydrolase</keyword>
<evidence type="ECO:0000259" key="5">
    <source>
        <dbReference type="PROSITE" id="PS51206"/>
    </source>
</evidence>
<keyword evidence="4" id="KW-0067">ATP-binding</keyword>
<dbReference type="RefSeq" id="WP_268058075.1">
    <property type="nucleotide sequence ID" value="NZ_JAPOHA010000006.1"/>
</dbReference>
<dbReference type="InterPro" id="IPR014015">
    <property type="entry name" value="Helicase_SF3_DNA-vir"/>
</dbReference>
<feature type="domain" description="SF3 helicase" evidence="5">
    <location>
        <begin position="560"/>
        <end position="716"/>
    </location>
</feature>
<keyword evidence="7" id="KW-1185">Reference proteome</keyword>
<dbReference type="InterPro" id="IPR039459">
    <property type="entry name" value="RepB-like_DNA_primase_dom"/>
</dbReference>
<protein>
    <submittedName>
        <fullName evidence="6">Phage/plasmid primase, P4 family</fullName>
    </submittedName>
</protein>
<dbReference type="Gene3D" id="3.40.50.300">
    <property type="entry name" value="P-loop containing nucleotide triphosphate hydrolases"/>
    <property type="match status" value="1"/>
</dbReference>